<dbReference type="RefSeq" id="WP_066616848.1">
    <property type="nucleotide sequence ID" value="NZ_FQXL01000017.1"/>
</dbReference>
<keyword evidence="6" id="KW-0812">Transmembrane</keyword>
<evidence type="ECO:0000256" key="3">
    <source>
        <dbReference type="ARBA" id="ARBA00022553"/>
    </source>
</evidence>
<name>A0A162TZG8_9CLOT</name>
<protein>
    <recommendedName>
        <fullName evidence="2">histidine kinase</fullName>
        <ecNumber evidence="2">2.7.13.3</ecNumber>
    </recommendedName>
</protein>
<keyword evidence="5" id="KW-0902">Two-component regulatory system</keyword>
<evidence type="ECO:0000259" key="7">
    <source>
        <dbReference type="PROSITE" id="PS50109"/>
    </source>
</evidence>
<accession>A0A162TZG8</accession>
<dbReference type="Pfam" id="PF02518">
    <property type="entry name" value="HATPase_c"/>
    <property type="match status" value="1"/>
</dbReference>
<dbReference type="PANTHER" id="PTHR43547:SF2">
    <property type="entry name" value="HYBRID SIGNAL TRANSDUCTION HISTIDINE KINASE C"/>
    <property type="match status" value="1"/>
</dbReference>
<dbReference type="STRING" id="1121326.CLMAG_02770"/>
<dbReference type="GO" id="GO:0000155">
    <property type="term" value="F:phosphorelay sensor kinase activity"/>
    <property type="evidence" value="ECO:0007669"/>
    <property type="project" value="TreeGrafter"/>
</dbReference>
<keyword evidence="9" id="KW-1185">Reference proteome</keyword>
<evidence type="ECO:0000256" key="1">
    <source>
        <dbReference type="ARBA" id="ARBA00000085"/>
    </source>
</evidence>
<evidence type="ECO:0000256" key="5">
    <source>
        <dbReference type="ARBA" id="ARBA00023012"/>
    </source>
</evidence>
<reference evidence="8 9" key="1">
    <citation type="submission" date="2016-04" db="EMBL/GenBank/DDBJ databases">
        <title>Genome sequence of Clostridium magnum DSM 2767.</title>
        <authorList>
            <person name="Poehlein A."/>
            <person name="Uhlig R."/>
            <person name="Fischer R."/>
            <person name="Bahl H."/>
            <person name="Daniel R."/>
        </authorList>
    </citation>
    <scope>NUCLEOTIDE SEQUENCE [LARGE SCALE GENOMIC DNA]</scope>
    <source>
        <strain evidence="8 9">DSM 2767</strain>
    </source>
</reference>
<dbReference type="Gene3D" id="3.30.565.10">
    <property type="entry name" value="Histidine kinase-like ATPase, C-terminal domain"/>
    <property type="match status" value="1"/>
</dbReference>
<proteinExistence type="predicted"/>
<dbReference type="InterPro" id="IPR004358">
    <property type="entry name" value="Sig_transdc_His_kin-like_C"/>
</dbReference>
<dbReference type="PANTHER" id="PTHR43547">
    <property type="entry name" value="TWO-COMPONENT HISTIDINE KINASE"/>
    <property type="match status" value="1"/>
</dbReference>
<evidence type="ECO:0000256" key="2">
    <source>
        <dbReference type="ARBA" id="ARBA00012438"/>
    </source>
</evidence>
<feature type="transmembrane region" description="Helical" evidence="6">
    <location>
        <begin position="82"/>
        <end position="100"/>
    </location>
</feature>
<keyword evidence="6" id="KW-0472">Membrane</keyword>
<dbReference type="PATRIC" id="fig|1121326.3.peg.253"/>
<evidence type="ECO:0000313" key="9">
    <source>
        <dbReference type="Proteomes" id="UP000076603"/>
    </source>
</evidence>
<organism evidence="8 9">
    <name type="scientific">Clostridium magnum DSM 2767</name>
    <dbReference type="NCBI Taxonomy" id="1121326"/>
    <lineage>
        <taxon>Bacteria</taxon>
        <taxon>Bacillati</taxon>
        <taxon>Bacillota</taxon>
        <taxon>Clostridia</taxon>
        <taxon>Eubacteriales</taxon>
        <taxon>Clostridiaceae</taxon>
        <taxon>Clostridium</taxon>
    </lineage>
</organism>
<comment type="catalytic activity">
    <reaction evidence="1">
        <text>ATP + protein L-histidine = ADP + protein N-phospho-L-histidine.</text>
        <dbReference type="EC" id="2.7.13.3"/>
    </reaction>
</comment>
<sequence length="419" mass="48870">MKKLKQILIVVICTSIASQIYFNFLIQGFTIAFSVVVFSIFLYNYVELNPIKTAIITGVITPVYKSLWLYPSIGNFTESLKTTAPEIAFYTTYGIMFYFLYYNNKKKDLTKFMVLIFCCDFFSNIVEISIRTKIIGINSNMIKDLLIIACARTLMALIILIAMKYYKSFLIKEEHEERYRRLMLMTSSFKSEIYFMNKNAAEIEDVMRKSFSVYEIVSKNHYSDELKNLTLDIAKDVHEIKKDYIRVMRGLEEIANDKIDVEHMRIRDIINILEIDIKDYIVTKNLDVELDFKVHCNFYVSEHFYLMSAIRNLIFNSIEAMDNKKRGLVKLKIEECRDEYVFTVSDNGIGISESNLGFIFNPGFSTKYDKETGSICRGIGLTLVRDLVQDIFKGNIFVKSMKNKGTTFTVKIPRNLFRR</sequence>
<feature type="domain" description="Histidine kinase" evidence="7">
    <location>
        <begin position="251"/>
        <end position="416"/>
    </location>
</feature>
<dbReference type="EMBL" id="LWAE01000001">
    <property type="protein sequence ID" value="KZL93254.1"/>
    <property type="molecule type" value="Genomic_DNA"/>
</dbReference>
<dbReference type="InterPro" id="IPR005467">
    <property type="entry name" value="His_kinase_dom"/>
</dbReference>
<dbReference type="InterPro" id="IPR003594">
    <property type="entry name" value="HATPase_dom"/>
</dbReference>
<dbReference type="PROSITE" id="PS50109">
    <property type="entry name" value="HIS_KIN"/>
    <property type="match status" value="1"/>
</dbReference>
<dbReference type="SMART" id="SM00387">
    <property type="entry name" value="HATPase_c"/>
    <property type="match status" value="1"/>
</dbReference>
<feature type="transmembrane region" description="Helical" evidence="6">
    <location>
        <begin position="145"/>
        <end position="163"/>
    </location>
</feature>
<gene>
    <name evidence="8" type="primary">glnK</name>
    <name evidence="8" type="ORF">CLMAG_02770</name>
</gene>
<keyword evidence="8" id="KW-0808">Transferase</keyword>
<keyword evidence="6" id="KW-1133">Transmembrane helix</keyword>
<keyword evidence="4 8" id="KW-0418">Kinase</keyword>
<feature type="transmembrane region" description="Helical" evidence="6">
    <location>
        <begin position="28"/>
        <end position="46"/>
    </location>
</feature>
<evidence type="ECO:0000313" key="8">
    <source>
        <dbReference type="EMBL" id="KZL93254.1"/>
    </source>
</evidence>
<dbReference type="Proteomes" id="UP000076603">
    <property type="component" value="Unassembled WGS sequence"/>
</dbReference>
<dbReference type="OrthoDB" id="1791938at2"/>
<evidence type="ECO:0000256" key="4">
    <source>
        <dbReference type="ARBA" id="ARBA00022777"/>
    </source>
</evidence>
<dbReference type="AlphaFoldDB" id="A0A162TZG8"/>
<dbReference type="EC" id="2.7.13.3" evidence="2"/>
<dbReference type="SUPFAM" id="SSF55874">
    <property type="entry name" value="ATPase domain of HSP90 chaperone/DNA topoisomerase II/histidine kinase"/>
    <property type="match status" value="1"/>
</dbReference>
<comment type="caution">
    <text evidence="8">The sequence shown here is derived from an EMBL/GenBank/DDBJ whole genome shotgun (WGS) entry which is preliminary data.</text>
</comment>
<keyword evidence="3" id="KW-0597">Phosphoprotein</keyword>
<dbReference type="InterPro" id="IPR036890">
    <property type="entry name" value="HATPase_C_sf"/>
</dbReference>
<evidence type="ECO:0000256" key="6">
    <source>
        <dbReference type="SAM" id="Phobius"/>
    </source>
</evidence>
<dbReference type="PRINTS" id="PR00344">
    <property type="entry name" value="BCTRLSENSOR"/>
</dbReference>